<protein>
    <recommendedName>
        <fullName evidence="4">Lipoprotein</fullName>
    </recommendedName>
</protein>
<evidence type="ECO:0000313" key="2">
    <source>
        <dbReference type="EMBL" id="SPJ24705.1"/>
    </source>
</evidence>
<keyword evidence="1" id="KW-0732">Signal</keyword>
<gene>
    <name evidence="2" type="ORF">PAA8504_02543</name>
</gene>
<name>A0A2R8BX26_9RHOB</name>
<dbReference type="Proteomes" id="UP000244912">
    <property type="component" value="Unassembled WGS sequence"/>
</dbReference>
<organism evidence="2 3">
    <name type="scientific">Palleronia abyssalis</name>
    <dbReference type="NCBI Taxonomy" id="1501240"/>
    <lineage>
        <taxon>Bacteria</taxon>
        <taxon>Pseudomonadati</taxon>
        <taxon>Pseudomonadota</taxon>
        <taxon>Alphaproteobacteria</taxon>
        <taxon>Rhodobacterales</taxon>
        <taxon>Roseobacteraceae</taxon>
        <taxon>Palleronia</taxon>
    </lineage>
</organism>
<feature type="signal peptide" evidence="1">
    <location>
        <begin position="1"/>
        <end position="17"/>
    </location>
</feature>
<feature type="chain" id="PRO_5015321872" description="Lipoprotein" evidence="1">
    <location>
        <begin position="18"/>
        <end position="146"/>
    </location>
</feature>
<reference evidence="2 3" key="1">
    <citation type="submission" date="2018-03" db="EMBL/GenBank/DDBJ databases">
        <authorList>
            <person name="Keele B.F."/>
        </authorList>
    </citation>
    <scope>NUCLEOTIDE SEQUENCE [LARGE SCALE GENOMIC DNA]</scope>
    <source>
        <strain evidence="2 3">CECT 8504</strain>
    </source>
</reference>
<sequence length="146" mass="16006">MLRIFALSLLAAAPLHAQATRDCNTWVSNARNLAMPYEDATRTYAQGSIAFLLLDTGEPACCSDHLMVLYPDPEEPFRICQLISLRDGLGYYEIRLGDAQATYDPLEGLSVRIPAFEYGEVEAMPRSLDVTVNQQTGVLTASHGAP</sequence>
<dbReference type="RefSeq" id="WP_108894524.1">
    <property type="nucleotide sequence ID" value="NZ_ONZF01000005.1"/>
</dbReference>
<keyword evidence="3" id="KW-1185">Reference proteome</keyword>
<evidence type="ECO:0008006" key="4">
    <source>
        <dbReference type="Google" id="ProtNLM"/>
    </source>
</evidence>
<dbReference type="AlphaFoldDB" id="A0A2R8BX26"/>
<evidence type="ECO:0000256" key="1">
    <source>
        <dbReference type="SAM" id="SignalP"/>
    </source>
</evidence>
<proteinExistence type="predicted"/>
<dbReference type="EMBL" id="ONZF01000005">
    <property type="protein sequence ID" value="SPJ24705.1"/>
    <property type="molecule type" value="Genomic_DNA"/>
</dbReference>
<dbReference type="OrthoDB" id="7862810at2"/>
<evidence type="ECO:0000313" key="3">
    <source>
        <dbReference type="Proteomes" id="UP000244912"/>
    </source>
</evidence>
<accession>A0A2R8BX26</accession>